<reference evidence="4" key="1">
    <citation type="submission" date="2023-07" db="EMBL/GenBank/DDBJ databases">
        <title>Conexibacter stalactiti sp. nov., isolated from stalactites in a lava cave and emended description of the genus Conexibacter.</title>
        <authorList>
            <person name="Lee S.D."/>
        </authorList>
    </citation>
    <scope>NUCLEOTIDE SEQUENCE [LARGE SCALE GENOMIC DNA]</scope>
    <source>
        <strain evidence="4">KCTC 39840</strain>
    </source>
</reference>
<dbReference type="Gene3D" id="3.40.50.410">
    <property type="entry name" value="von Willebrand factor, type A domain"/>
    <property type="match status" value="1"/>
</dbReference>
<reference evidence="3 4" key="2">
    <citation type="submission" date="2023-10" db="EMBL/GenBank/DDBJ databases">
        <authorList>
            <person name="Han X.F."/>
        </authorList>
    </citation>
    <scope>NUCLEOTIDE SEQUENCE [LARGE SCALE GENOMIC DNA]</scope>
    <source>
        <strain evidence="3 4">KCTC 39840</strain>
    </source>
</reference>
<gene>
    <name evidence="3" type="ORF">R7226_10180</name>
</gene>
<dbReference type="Proteomes" id="UP001284601">
    <property type="component" value="Unassembled WGS sequence"/>
</dbReference>
<dbReference type="PANTHER" id="PTHR39338:SF6">
    <property type="entry name" value="BLL5662 PROTEIN"/>
    <property type="match status" value="1"/>
</dbReference>
<evidence type="ECO:0000256" key="1">
    <source>
        <dbReference type="SAM" id="MobiDB-lite"/>
    </source>
</evidence>
<feature type="non-terminal residue" evidence="3">
    <location>
        <position position="1"/>
    </location>
</feature>
<evidence type="ECO:0000313" key="3">
    <source>
        <dbReference type="EMBL" id="MDW5594705.1"/>
    </source>
</evidence>
<dbReference type="CDD" id="cd00198">
    <property type="entry name" value="vWFA"/>
    <property type="match status" value="1"/>
</dbReference>
<dbReference type="RefSeq" id="WP_318597006.1">
    <property type="nucleotide sequence ID" value="NZ_JAWSTH010000020.1"/>
</dbReference>
<protein>
    <submittedName>
        <fullName evidence="3">VWA domain-containing protein</fullName>
    </submittedName>
</protein>
<dbReference type="InterPro" id="IPR036465">
    <property type="entry name" value="vWFA_dom_sf"/>
</dbReference>
<dbReference type="InterPro" id="IPR008912">
    <property type="entry name" value="Uncharacterised_CoxE"/>
</dbReference>
<sequence>RGPERRSRRLRHARSGARGHRPDLPATVRASLRHGGEPLERRWRAPARAPRPLVLVLDVSGSMAPYAHLLLAYAQAAVTARRRVEAFLLGTRLTRVTRELRSKDVDGALERATRAAPDFGGGTRIGAGIGALNRGHGRRLGRGAVIVILSDGWDRGDPAELAAELARLRRSAHRLVWLNPLKARPGYEPLARGMAAALPHVDEFLEGHSLGSLEALAELLEGPLSR</sequence>
<dbReference type="EMBL" id="JAWSTH010000020">
    <property type="protein sequence ID" value="MDW5594705.1"/>
    <property type="molecule type" value="Genomic_DNA"/>
</dbReference>
<dbReference type="SUPFAM" id="SSF53300">
    <property type="entry name" value="vWA-like"/>
    <property type="match status" value="1"/>
</dbReference>
<dbReference type="Pfam" id="PF05762">
    <property type="entry name" value="VWA_CoxE"/>
    <property type="match status" value="1"/>
</dbReference>
<organism evidence="3 4">
    <name type="scientific">Conexibacter stalactiti</name>
    <dbReference type="NCBI Taxonomy" id="1940611"/>
    <lineage>
        <taxon>Bacteria</taxon>
        <taxon>Bacillati</taxon>
        <taxon>Actinomycetota</taxon>
        <taxon>Thermoleophilia</taxon>
        <taxon>Solirubrobacterales</taxon>
        <taxon>Conexibacteraceae</taxon>
        <taxon>Conexibacter</taxon>
    </lineage>
</organism>
<accession>A0ABU4HN87</accession>
<comment type="caution">
    <text evidence="3">The sequence shown here is derived from an EMBL/GenBank/DDBJ whole genome shotgun (WGS) entry which is preliminary data.</text>
</comment>
<dbReference type="InterPro" id="IPR002035">
    <property type="entry name" value="VWF_A"/>
</dbReference>
<feature type="compositionally biased region" description="Basic residues" evidence="1">
    <location>
        <begin position="1"/>
        <end position="19"/>
    </location>
</feature>
<feature type="domain" description="VWFA" evidence="2">
    <location>
        <begin position="50"/>
        <end position="214"/>
    </location>
</feature>
<keyword evidence="4" id="KW-1185">Reference proteome</keyword>
<proteinExistence type="predicted"/>
<dbReference type="PANTHER" id="PTHR39338">
    <property type="entry name" value="BLL5662 PROTEIN-RELATED"/>
    <property type="match status" value="1"/>
</dbReference>
<evidence type="ECO:0000259" key="2">
    <source>
        <dbReference type="SMART" id="SM00327"/>
    </source>
</evidence>
<feature type="region of interest" description="Disordered" evidence="1">
    <location>
        <begin position="1"/>
        <end position="23"/>
    </location>
</feature>
<name>A0ABU4HN87_9ACTN</name>
<dbReference type="SMART" id="SM00327">
    <property type="entry name" value="VWA"/>
    <property type="match status" value="1"/>
</dbReference>
<evidence type="ECO:0000313" key="4">
    <source>
        <dbReference type="Proteomes" id="UP001284601"/>
    </source>
</evidence>